<organism evidence="3 4">
    <name type="scientific">Salinisphaera aquimarina</name>
    <dbReference type="NCBI Taxonomy" id="2094031"/>
    <lineage>
        <taxon>Bacteria</taxon>
        <taxon>Pseudomonadati</taxon>
        <taxon>Pseudomonadota</taxon>
        <taxon>Gammaproteobacteria</taxon>
        <taxon>Salinisphaerales</taxon>
        <taxon>Salinisphaeraceae</taxon>
        <taxon>Salinisphaera</taxon>
    </lineage>
</organism>
<dbReference type="InterPro" id="IPR009597">
    <property type="entry name" value="DUF1206"/>
</dbReference>
<sequence>MIYTRMTVRWFARVGYGARGLVYLVMGALALHAALEFEQARDVRGAMREVSTHAGGQIALGGIAAGLLAYGLWRLVQTLLDVDEHGWGARALAVRGGLLVSALLHGSLAWGCVQIAMRWSSHDGKPVQQAVSRILDWPFGRAAVAVGGIVVVGAGIAHLVKAAKRGYRQWFDASPAAMNWIDPVSRFGLSARGLLFIGMGAFVIYSAVTLDPSDARGIEGVMLWVQDRAYGRILLGVLALGVMAFGAYSLIEAFVRRVGLGRV</sequence>
<dbReference type="EMBL" id="JBHRSS010000003">
    <property type="protein sequence ID" value="MFC3103709.1"/>
    <property type="molecule type" value="Genomic_DNA"/>
</dbReference>
<keyword evidence="1" id="KW-0472">Membrane</keyword>
<reference evidence="4" key="1">
    <citation type="journal article" date="2019" name="Int. J. Syst. Evol. Microbiol.">
        <title>The Global Catalogue of Microorganisms (GCM) 10K type strain sequencing project: providing services to taxonomists for standard genome sequencing and annotation.</title>
        <authorList>
            <consortium name="The Broad Institute Genomics Platform"/>
            <consortium name="The Broad Institute Genome Sequencing Center for Infectious Disease"/>
            <person name="Wu L."/>
            <person name="Ma J."/>
        </authorList>
    </citation>
    <scope>NUCLEOTIDE SEQUENCE [LARGE SCALE GENOMIC DNA]</scope>
    <source>
        <strain evidence="4">KCTC 52640</strain>
    </source>
</reference>
<evidence type="ECO:0000256" key="1">
    <source>
        <dbReference type="SAM" id="Phobius"/>
    </source>
</evidence>
<feature type="transmembrane region" description="Helical" evidence="1">
    <location>
        <begin position="139"/>
        <end position="160"/>
    </location>
</feature>
<comment type="caution">
    <text evidence="3">The sequence shown here is derived from an EMBL/GenBank/DDBJ whole genome shotgun (WGS) entry which is preliminary data.</text>
</comment>
<dbReference type="Pfam" id="PF06724">
    <property type="entry name" value="DUF1206"/>
    <property type="match status" value="3"/>
</dbReference>
<keyword evidence="1" id="KW-0812">Transmembrane</keyword>
<evidence type="ECO:0000313" key="3">
    <source>
        <dbReference type="EMBL" id="MFC3103709.1"/>
    </source>
</evidence>
<feature type="domain" description="DUF1206" evidence="2">
    <location>
        <begin position="14"/>
        <end position="79"/>
    </location>
</feature>
<feature type="transmembrane region" description="Helical" evidence="1">
    <location>
        <begin position="57"/>
        <end position="76"/>
    </location>
</feature>
<accession>A0ABV7EP86</accession>
<name>A0ABV7EP86_9GAMM</name>
<dbReference type="Proteomes" id="UP001595462">
    <property type="component" value="Unassembled WGS sequence"/>
</dbReference>
<keyword evidence="4" id="KW-1185">Reference proteome</keyword>
<protein>
    <submittedName>
        <fullName evidence="3">DUF1206 domain-containing protein</fullName>
    </submittedName>
</protein>
<feature type="domain" description="DUF1206" evidence="2">
    <location>
        <begin position="187"/>
        <end position="256"/>
    </location>
</feature>
<feature type="transmembrane region" description="Helical" evidence="1">
    <location>
        <begin position="193"/>
        <end position="210"/>
    </location>
</feature>
<gene>
    <name evidence="3" type="ORF">ACFOSU_07375</name>
</gene>
<feature type="transmembrane region" description="Helical" evidence="1">
    <location>
        <begin position="20"/>
        <end position="37"/>
    </location>
</feature>
<keyword evidence="1" id="KW-1133">Transmembrane helix</keyword>
<feature type="transmembrane region" description="Helical" evidence="1">
    <location>
        <begin position="230"/>
        <end position="251"/>
    </location>
</feature>
<feature type="domain" description="DUF1206" evidence="2">
    <location>
        <begin position="97"/>
        <end position="165"/>
    </location>
</feature>
<evidence type="ECO:0000313" key="4">
    <source>
        <dbReference type="Proteomes" id="UP001595462"/>
    </source>
</evidence>
<feature type="transmembrane region" description="Helical" evidence="1">
    <location>
        <begin position="97"/>
        <end position="119"/>
    </location>
</feature>
<evidence type="ECO:0000259" key="2">
    <source>
        <dbReference type="Pfam" id="PF06724"/>
    </source>
</evidence>
<proteinExistence type="predicted"/>
<dbReference type="RefSeq" id="WP_380687995.1">
    <property type="nucleotide sequence ID" value="NZ_JBHRSS010000003.1"/>
</dbReference>